<keyword evidence="2" id="KW-1185">Reference proteome</keyword>
<protein>
    <recommendedName>
        <fullName evidence="3">Filamentous hemagglutinin</fullName>
    </recommendedName>
</protein>
<accession>A0ABT2HAP5</accession>
<dbReference type="Proteomes" id="UP001165586">
    <property type="component" value="Unassembled WGS sequence"/>
</dbReference>
<sequence>KYDKFDNSALQQGLTAAAQYMTNYFATGGNVGKAAQAAGSALYQMDEKEKRYSKIDELEDAGHNPLDIQKWLESGDDKDLIVNKGTWQSGGNGVMFNNLTGETKTIPGAINQNVPVKTINAGDRQILIYPDGRQEEVAKGANPTQAGLSVAGASGGGIGIDSDESQGAGTFQDPTTGQWFQRTTYANGREKLVPLSATAQKTLQEKANAGNPDANQQLVTGALQTVNAATPEQLNRITGQVTGRSATAR</sequence>
<evidence type="ECO:0008006" key="3">
    <source>
        <dbReference type="Google" id="ProtNLM"/>
    </source>
</evidence>
<evidence type="ECO:0000313" key="1">
    <source>
        <dbReference type="EMBL" id="MCS5737016.1"/>
    </source>
</evidence>
<feature type="non-terminal residue" evidence="1">
    <location>
        <position position="249"/>
    </location>
</feature>
<organism evidence="1 2">
    <name type="scientific">Herbiconiux daphne</name>
    <dbReference type="NCBI Taxonomy" id="2970914"/>
    <lineage>
        <taxon>Bacteria</taxon>
        <taxon>Bacillati</taxon>
        <taxon>Actinomycetota</taxon>
        <taxon>Actinomycetes</taxon>
        <taxon>Micrococcales</taxon>
        <taxon>Microbacteriaceae</taxon>
        <taxon>Herbiconiux</taxon>
    </lineage>
</organism>
<gene>
    <name evidence="1" type="ORF">N1032_25140</name>
</gene>
<evidence type="ECO:0000313" key="2">
    <source>
        <dbReference type="Proteomes" id="UP001165586"/>
    </source>
</evidence>
<dbReference type="EMBL" id="JANLCJ010000344">
    <property type="protein sequence ID" value="MCS5737016.1"/>
    <property type="molecule type" value="Genomic_DNA"/>
</dbReference>
<comment type="caution">
    <text evidence="1">The sequence shown here is derived from an EMBL/GenBank/DDBJ whole genome shotgun (WGS) entry which is preliminary data.</text>
</comment>
<dbReference type="RefSeq" id="WP_259543297.1">
    <property type="nucleotide sequence ID" value="NZ_JANLCJ010000344.1"/>
</dbReference>
<feature type="non-terminal residue" evidence="1">
    <location>
        <position position="1"/>
    </location>
</feature>
<name>A0ABT2HAP5_9MICO</name>
<proteinExistence type="predicted"/>
<reference evidence="1" key="1">
    <citation type="submission" date="2022-08" db="EMBL/GenBank/DDBJ databases">
        <authorList>
            <person name="Deng Y."/>
            <person name="Han X.-F."/>
            <person name="Zhang Y.-Q."/>
        </authorList>
    </citation>
    <scope>NUCLEOTIDE SEQUENCE</scope>
    <source>
        <strain evidence="1">CPCC 203386</strain>
    </source>
</reference>